<dbReference type="InterPro" id="IPR050862">
    <property type="entry name" value="RdRp_reductase_class-2"/>
</dbReference>
<proteinExistence type="inferred from homology"/>
<dbReference type="PRINTS" id="PR01183">
    <property type="entry name" value="RIBORDTASEM1"/>
</dbReference>
<feature type="domain" description="TSCPD" evidence="16">
    <location>
        <begin position="967"/>
        <end position="1069"/>
    </location>
</feature>
<dbReference type="GO" id="GO:0000166">
    <property type="term" value="F:nucleotide binding"/>
    <property type="evidence" value="ECO:0007669"/>
    <property type="project" value="UniProtKB-KW"/>
</dbReference>
<dbReference type="CDD" id="cd02888">
    <property type="entry name" value="RNR_II_dimer"/>
    <property type="match status" value="1"/>
</dbReference>
<dbReference type="InterPro" id="IPR013344">
    <property type="entry name" value="RNR_NrdJ/NrdZ"/>
</dbReference>
<comment type="similarity">
    <text evidence="2 13">Belongs to the ribonucleoside diphosphate reductase class-2 family.</text>
</comment>
<evidence type="ECO:0000256" key="13">
    <source>
        <dbReference type="RuleBase" id="RU364064"/>
    </source>
</evidence>
<dbReference type="GO" id="GO:0004748">
    <property type="term" value="F:ribonucleoside-diphosphate reductase activity, thioredoxin disulfide as acceptor"/>
    <property type="evidence" value="ECO:0007669"/>
    <property type="project" value="UniProtKB-EC"/>
</dbReference>
<keyword evidence="9" id="KW-1015">Disulfide bond</keyword>
<evidence type="ECO:0000256" key="4">
    <source>
        <dbReference type="ARBA" id="ARBA00014409"/>
    </source>
</evidence>
<dbReference type="NCBIfam" id="NF005736">
    <property type="entry name" value="PRK07562.1"/>
    <property type="match status" value="1"/>
</dbReference>
<accession>A0A2H0YQ70</accession>
<dbReference type="InterPro" id="IPR000788">
    <property type="entry name" value="RNR_lg_C"/>
</dbReference>
<evidence type="ECO:0000256" key="9">
    <source>
        <dbReference type="ARBA" id="ARBA00023157"/>
    </source>
</evidence>
<dbReference type="Proteomes" id="UP000236845">
    <property type="component" value="Unassembled WGS sequence"/>
</dbReference>
<sequence length="1166" mass="128811">MPHANLREADIQTATQAGEYSPRGLGIKRRYTTAGVDPLEQVNYEKRSSIIKDTDGRIVYEIKDVEVPVFWSQVATDILAQKYFRKAGVPQFNEDGSLKRDSQGNSILGSEKSVKQVVRRIVMCWRWWAEHYGYFASPEDAKAYQDEMEHILIRQMGAPNSPQWFNTGLQAAYGITGKAQGHYYVDPQTGELKQSEDAYTHPQPHACFIQSVKDDLVNEGGIFDLITREARLFKFGSGTGSNFSNLRGRGERLGGGGSSSGLMSFLQIFDKAAGAIKSGGTTRRAAKMVVVDINHPDIREFINWKVKEEQKVADLVAGSKINSRYLNEIMRVAHEEGATTVNASAKLKKVVQEAASRGVPLNYIARVLDLVKQGKTSIDFPVFDTHFEGDAYATVSGQNSNNTVRVTNEFMEAVKARAPWSLKNRVDNAVAKTLPARDLWDEISYAAWSCADPGLQFDTTANEWHTCPEDGRINGSNPCSEYMFLDDTACNLGSINLAKYLNDETGVFDLDSFRHSIRLWTLTLEISVLMAQFPGKEIARKSFEFRSLGLGYANLGTVLMTLGIPYDSQDAQAIAAALTAIMTGEAYAASAEIASATSPFPAYERNKRHMLRVIRNHRRAAYNAPADEYEGLSITPVGIDPSICPPYLLEAAKEAWDRAIALGERFGFRNSQTTLIAPTGTIGLLMDCDTTGVEPDFAVVKFKKLAGGGFFKIVNQSIAKALKRLGYTDQQIKDIENYAKGHGSLSGCASINPEILRQKGFSDSDLANIEQNLRTAFDIRFVFTPYVLGEESLKRIGLTKEQIADHKLNVLKALSFTDEEINEANEYVCGTMTVEGAPHLKSAHYPVFDCASKCGIKGKRFIAYEAHLKMMAATQPFLSGAISKTINMPNEATIKEIENAYMKSWKYMLKAVALYRDGSKLSQPLNAVSGLDELGQADTAEDEVNEKVTPQQVSDAVAGQIVRHALPNKRSGFVQKSYVGGHKVYLRTGEYPDGRLGEIFIDMYKEGTAYRSLLSMFAISISKGLQYGIPLEEYVDTFTYTRFEPAGPVQGHENVKMATSILDYVFRVLGFEYLGRTDLVHVKPDTTPQMDNKPKAVQEPLPMNVPKVNITEAMASNVGFGMHHSKDEARQQGYTGDQCAACGSMKMKRNGTCILCLDCGETTGCS</sequence>
<dbReference type="SUPFAM" id="SSF51998">
    <property type="entry name" value="PFL-like glycyl radical enzymes"/>
    <property type="match status" value="1"/>
</dbReference>
<dbReference type="Pfam" id="PF02867">
    <property type="entry name" value="Ribonuc_red_lgC"/>
    <property type="match status" value="2"/>
</dbReference>
<evidence type="ECO:0000259" key="16">
    <source>
        <dbReference type="Pfam" id="PF12637"/>
    </source>
</evidence>
<dbReference type="Gene3D" id="3.20.70.20">
    <property type="match status" value="3"/>
</dbReference>
<dbReference type="Pfam" id="PF12637">
    <property type="entry name" value="TSCPD"/>
    <property type="match status" value="1"/>
</dbReference>
<dbReference type="InterPro" id="IPR024434">
    <property type="entry name" value="TSCPD_dom"/>
</dbReference>
<dbReference type="GO" id="GO:0071897">
    <property type="term" value="P:DNA biosynthetic process"/>
    <property type="evidence" value="ECO:0007669"/>
    <property type="project" value="UniProtKB-KW"/>
</dbReference>
<evidence type="ECO:0000256" key="1">
    <source>
        <dbReference type="ARBA" id="ARBA00001922"/>
    </source>
</evidence>
<dbReference type="Pfam" id="PF08471">
    <property type="entry name" value="Ribonuc_red_2_N"/>
    <property type="match status" value="1"/>
</dbReference>
<feature type="domain" description="Ribonucleotide reductase large subunit C-terminal" evidence="14">
    <location>
        <begin position="206"/>
        <end position="756"/>
    </location>
</feature>
<evidence type="ECO:0000256" key="5">
    <source>
        <dbReference type="ARBA" id="ARBA00022628"/>
    </source>
</evidence>
<dbReference type="PANTHER" id="PTHR43371">
    <property type="entry name" value="VITAMIN B12-DEPENDENT RIBONUCLEOTIDE REDUCTASE"/>
    <property type="match status" value="1"/>
</dbReference>
<evidence type="ECO:0000259" key="14">
    <source>
        <dbReference type="Pfam" id="PF02867"/>
    </source>
</evidence>
<dbReference type="AlphaFoldDB" id="A0A2H0YQ70"/>
<dbReference type="NCBIfam" id="TIGR02504">
    <property type="entry name" value="NrdJ_Z"/>
    <property type="match status" value="1"/>
</dbReference>
<protein>
    <recommendedName>
        <fullName evidence="4 13">Vitamin B12-dependent ribonucleotide reductase</fullName>
        <ecNumber evidence="3 13">1.17.4.1</ecNumber>
    </recommendedName>
</protein>
<keyword evidence="7 13" id="KW-0547">Nucleotide-binding</keyword>
<feature type="domain" description="Ribonucleotide reductase large subunit C-terminal" evidence="14">
    <location>
        <begin position="803"/>
        <end position="915"/>
    </location>
</feature>
<dbReference type="EMBL" id="PEXW01000051">
    <property type="protein sequence ID" value="PIS40644.1"/>
    <property type="molecule type" value="Genomic_DNA"/>
</dbReference>
<evidence type="ECO:0000256" key="2">
    <source>
        <dbReference type="ARBA" id="ARBA00007405"/>
    </source>
</evidence>
<evidence type="ECO:0000313" key="18">
    <source>
        <dbReference type="Proteomes" id="UP000236845"/>
    </source>
</evidence>
<dbReference type="PANTHER" id="PTHR43371:SF1">
    <property type="entry name" value="RIBONUCLEOSIDE-DIPHOSPHATE REDUCTASE"/>
    <property type="match status" value="1"/>
</dbReference>
<dbReference type="EC" id="1.17.4.1" evidence="3 13"/>
<reference evidence="18" key="1">
    <citation type="submission" date="2017-09" db="EMBL/GenBank/DDBJ databases">
        <title>Depth-based differentiation of microbial function through sediment-hosted aquifers and enrichment of novel symbionts in the deep terrestrial subsurface.</title>
        <authorList>
            <person name="Probst A.J."/>
            <person name="Ladd B."/>
            <person name="Jarett J.K."/>
            <person name="Geller-Mcgrath D.E."/>
            <person name="Sieber C.M.K."/>
            <person name="Emerson J.B."/>
            <person name="Anantharaman K."/>
            <person name="Thomas B.C."/>
            <person name="Malmstrom R."/>
            <person name="Stieglmeier M."/>
            <person name="Klingl A."/>
            <person name="Woyke T."/>
            <person name="Ryan C.M."/>
            <person name="Banfield J.F."/>
        </authorList>
    </citation>
    <scope>NUCLEOTIDE SEQUENCE [LARGE SCALE GENOMIC DNA]</scope>
</reference>
<evidence type="ECO:0000256" key="6">
    <source>
        <dbReference type="ARBA" id="ARBA00022634"/>
    </source>
</evidence>
<organism evidence="17 18">
    <name type="scientific">Candidatus Kerfeldbacteria bacterium CG08_land_8_20_14_0_20_43_14</name>
    <dbReference type="NCBI Taxonomy" id="2014246"/>
    <lineage>
        <taxon>Bacteria</taxon>
        <taxon>Candidatus Kerfeldiibacteriota</taxon>
    </lineage>
</organism>
<feature type="domain" description="Ribonucleotide reductase class II vitamin B12-dependent N-terminal" evidence="15">
    <location>
        <begin position="46"/>
        <end position="155"/>
    </location>
</feature>
<evidence type="ECO:0000256" key="7">
    <source>
        <dbReference type="ARBA" id="ARBA00022741"/>
    </source>
</evidence>
<comment type="cofactor">
    <cofactor evidence="1 13">
        <name>adenosylcob(III)alamin</name>
        <dbReference type="ChEBI" id="CHEBI:18408"/>
    </cofactor>
</comment>
<name>A0A2H0YQ70_9BACT</name>
<evidence type="ECO:0000256" key="3">
    <source>
        <dbReference type="ARBA" id="ARBA00012274"/>
    </source>
</evidence>
<keyword evidence="10 13" id="KW-0170">Cobalt</keyword>
<keyword evidence="8 13" id="KW-0560">Oxidoreductase</keyword>
<comment type="caution">
    <text evidence="17">The sequence shown here is derived from an EMBL/GenBank/DDBJ whole genome shotgun (WGS) entry which is preliminary data.</text>
</comment>
<comment type="catalytic activity">
    <reaction evidence="12 13">
        <text>a 2'-deoxyribonucleoside 5'-diphosphate + [thioredoxin]-disulfide + H2O = a ribonucleoside 5'-diphosphate + [thioredoxin]-dithiol</text>
        <dbReference type="Rhea" id="RHEA:23252"/>
        <dbReference type="Rhea" id="RHEA-COMP:10698"/>
        <dbReference type="Rhea" id="RHEA-COMP:10700"/>
        <dbReference type="ChEBI" id="CHEBI:15377"/>
        <dbReference type="ChEBI" id="CHEBI:29950"/>
        <dbReference type="ChEBI" id="CHEBI:50058"/>
        <dbReference type="ChEBI" id="CHEBI:57930"/>
        <dbReference type="ChEBI" id="CHEBI:73316"/>
        <dbReference type="EC" id="1.17.4.1"/>
    </reaction>
</comment>
<dbReference type="InterPro" id="IPR013678">
    <property type="entry name" value="RNR_2_N"/>
</dbReference>
<evidence type="ECO:0000256" key="8">
    <source>
        <dbReference type="ARBA" id="ARBA00023002"/>
    </source>
</evidence>
<keyword evidence="6 13" id="KW-0237">DNA synthesis</keyword>
<dbReference type="GO" id="GO:0031419">
    <property type="term" value="F:cobalamin binding"/>
    <property type="evidence" value="ECO:0007669"/>
    <property type="project" value="UniProtKB-KW"/>
</dbReference>
<comment type="function">
    <text evidence="11 13">Catalyzes the reduction of ribonucleotides to deoxyribonucleotides. May function to provide a pool of deoxyribonucleotide precursors for DNA repair during oxygen limitation and/or for immediate growth after restoration of oxygen.</text>
</comment>
<dbReference type="SUPFAM" id="SSF75625">
    <property type="entry name" value="YebC-like"/>
    <property type="match status" value="1"/>
</dbReference>
<evidence type="ECO:0000256" key="12">
    <source>
        <dbReference type="ARBA" id="ARBA00047754"/>
    </source>
</evidence>
<evidence type="ECO:0000256" key="11">
    <source>
        <dbReference type="ARBA" id="ARBA00025437"/>
    </source>
</evidence>
<dbReference type="InterPro" id="IPR029072">
    <property type="entry name" value="YebC-like"/>
</dbReference>
<dbReference type="GO" id="GO:0050897">
    <property type="term" value="F:cobalt ion binding"/>
    <property type="evidence" value="ECO:0007669"/>
    <property type="project" value="InterPro"/>
</dbReference>
<evidence type="ECO:0000259" key="15">
    <source>
        <dbReference type="Pfam" id="PF08471"/>
    </source>
</evidence>
<evidence type="ECO:0000256" key="10">
    <source>
        <dbReference type="ARBA" id="ARBA00023285"/>
    </source>
</evidence>
<evidence type="ECO:0000313" key="17">
    <source>
        <dbReference type="EMBL" id="PIS40644.1"/>
    </source>
</evidence>
<gene>
    <name evidence="17" type="ORF">COT26_02255</name>
</gene>
<keyword evidence="5 13" id="KW-0846">Cobalamin</keyword>